<gene>
    <name evidence="1" type="ORF">DUPY_27150</name>
</gene>
<dbReference type="OrthoDB" id="7273732at2"/>
<evidence type="ECO:0000313" key="1">
    <source>
        <dbReference type="EMBL" id="OEZ99670.1"/>
    </source>
</evidence>
<comment type="caution">
    <text evidence="1">The sequence shown here is derived from an EMBL/GenBank/DDBJ whole genome shotgun (WGS) entry which is preliminary data.</text>
</comment>
<sequence length="170" mass="18759">MTTTPQEHLVDWLRDAHAMEQQAEAMLEAQAERLDHYPQLRERIRQHIDETRWQRAQLESCLERHGASPSTMKDLTGKLMAFGQGLGGMLATDEVVKGAMAGYVFENLEIASYTALMVAAEAAGDDLTLDACRKILAQEHAMAAWLLEHLPETTGAFLSRSATPGVTASH</sequence>
<dbReference type="EMBL" id="LROM01000087">
    <property type="protein sequence ID" value="OEZ99670.1"/>
    <property type="molecule type" value="Genomic_DNA"/>
</dbReference>
<dbReference type="Proteomes" id="UP000175989">
    <property type="component" value="Unassembled WGS sequence"/>
</dbReference>
<evidence type="ECO:0000313" key="2">
    <source>
        <dbReference type="Proteomes" id="UP000175989"/>
    </source>
</evidence>
<dbReference type="InterPro" id="IPR012347">
    <property type="entry name" value="Ferritin-like"/>
</dbReference>
<dbReference type="SUPFAM" id="SSF47240">
    <property type="entry name" value="Ferritin-like"/>
    <property type="match status" value="1"/>
</dbReference>
<reference evidence="2" key="1">
    <citation type="journal article" date="2016" name="Front. Microbiol.">
        <title>Molecular Keys to the Janthinobacterium and Duganella spp. Interaction with the Plant Pathogen Fusarium graminearum.</title>
        <authorList>
            <person name="Haack F.S."/>
            <person name="Poehlein A."/>
            <person name="Kroger C."/>
            <person name="Voigt C.A."/>
            <person name="Piepenbring M."/>
            <person name="Bode H.B."/>
            <person name="Daniel R."/>
            <person name="Schafer W."/>
            <person name="Streit W.R."/>
        </authorList>
    </citation>
    <scope>NUCLEOTIDE SEQUENCE [LARGE SCALE GENOMIC DNA]</scope>
    <source>
        <strain evidence="2">T54</strain>
    </source>
</reference>
<name>A0A1E7WL00_9BURK</name>
<dbReference type="CDD" id="cd00657">
    <property type="entry name" value="Ferritin_like"/>
    <property type="match status" value="1"/>
</dbReference>
<dbReference type="InterPro" id="IPR010287">
    <property type="entry name" value="DUF892_YciF-like"/>
</dbReference>
<protein>
    <submittedName>
        <fullName evidence="1">Uncharacterized protein</fullName>
    </submittedName>
</protein>
<dbReference type="RefSeq" id="WP_070248867.1">
    <property type="nucleotide sequence ID" value="NZ_LROM01000087.1"/>
</dbReference>
<dbReference type="Gene3D" id="1.20.1260.10">
    <property type="match status" value="1"/>
</dbReference>
<keyword evidence="2" id="KW-1185">Reference proteome</keyword>
<proteinExistence type="predicted"/>
<dbReference type="PATRIC" id="fig|762836.4.peg.2795"/>
<dbReference type="Pfam" id="PF05974">
    <property type="entry name" value="DUF892"/>
    <property type="match status" value="1"/>
</dbReference>
<dbReference type="AlphaFoldDB" id="A0A1E7WL00"/>
<organism evidence="1 2">
    <name type="scientific">Duganella phyllosphaerae</name>
    <dbReference type="NCBI Taxonomy" id="762836"/>
    <lineage>
        <taxon>Bacteria</taxon>
        <taxon>Pseudomonadati</taxon>
        <taxon>Pseudomonadota</taxon>
        <taxon>Betaproteobacteria</taxon>
        <taxon>Burkholderiales</taxon>
        <taxon>Oxalobacteraceae</taxon>
        <taxon>Telluria group</taxon>
        <taxon>Duganella</taxon>
    </lineage>
</organism>
<accession>A0A1E7WL00</accession>
<dbReference type="InterPro" id="IPR009078">
    <property type="entry name" value="Ferritin-like_SF"/>
</dbReference>